<evidence type="ECO:0000313" key="3">
    <source>
        <dbReference type="Proteomes" id="UP000078544"/>
    </source>
</evidence>
<dbReference type="OrthoDB" id="185373at2759"/>
<gene>
    <name evidence="2" type="ORF">AAL_00871</name>
</gene>
<dbReference type="STRING" id="1081109.A0A166V915"/>
<evidence type="ECO:0000256" key="1">
    <source>
        <dbReference type="SAM" id="MobiDB-lite"/>
    </source>
</evidence>
<protein>
    <recommendedName>
        <fullName evidence="4">Pentatricopeptide repeat domain-containing protein</fullName>
    </recommendedName>
</protein>
<accession>A0A166V915</accession>
<dbReference type="EMBL" id="AZGY01000001">
    <property type="protein sequence ID" value="OAA33406.1"/>
    <property type="molecule type" value="Genomic_DNA"/>
</dbReference>
<feature type="region of interest" description="Disordered" evidence="1">
    <location>
        <begin position="797"/>
        <end position="828"/>
    </location>
</feature>
<comment type="caution">
    <text evidence="2">The sequence shown here is derived from an EMBL/GenBank/DDBJ whole genome shotgun (WGS) entry which is preliminary data.</text>
</comment>
<feature type="compositionally biased region" description="Low complexity" evidence="1">
    <location>
        <begin position="719"/>
        <end position="739"/>
    </location>
</feature>
<sequence length="828" mass="93490">MPIGIKSTWRTGSRRIGILWNLTPRASGLTLRSQTSARCIVNNHHHNAEVESASGLRAATAGAQDELPSIQLDSELTPRVNSWKTERNIFLRKAFRRTWVGIDHDVETKRTSSPYVPDAHAYPSQKATELSRLHAVKIARVQVGFDTICNKLRQRVPDWTEPFNLLKRMSMSRPNTLGLAAIRVIFPSSWDISHLSKNIDFRFVDASTGLAMKLRLSTDRQNPLAVILRGRRAVLMKAADEFARTCPEVEIFDLGEVDTLDHMEKRLWPSIGEASEGELAKPSNDKERIWLHEEVKTHWIDKPYEQTPRPAAWTAQSFESYVTALVCGRLRPHLALQYYRRPQKDGKLVDTDGIRVGLIVKAFNDPAAKDFITPRLLKMAVAFMAQRAGHRSVARRLMKRAQTWGLPTDTEVVNILLGGSASNGDAKGFHQGLRKMREQSLYPDSRTWLHFLNLVQRDHERRQIIAAMYDLGHFDDPSIRRGIAETMASHDAYVAFRAGKSLDAFAADQAMRYGSDWVETGALAQTLKEFLRFHSRSDPEMASFRTFVERLHHGNRELTLSIAHTILETCVESRDWSTTPWILSQLHHHNCELSPTTYNLLISLAVNSKAASSLGIIFFYAVLDRKLQNPGRRTMKRVLFRTMFREPSPRPVYVFSKKMGRLLKDSPLGLEARAVAGVEWAILSSCDGYVPVKPLASALDVAWRTMDLPALRRARQIREQQPPQQGTQQEDAQMEQQQQQEEEEEGHENPQQPAVAIAAAQIYAVRMRDVTGKGRPPMTVHLDEQFKAEEVIRNWAAGAESQTQTIGDISEEASTETSPDADATAARG</sequence>
<feature type="region of interest" description="Disordered" evidence="1">
    <location>
        <begin position="717"/>
        <end position="752"/>
    </location>
</feature>
<evidence type="ECO:0008006" key="4">
    <source>
        <dbReference type="Google" id="ProtNLM"/>
    </source>
</evidence>
<dbReference type="AlphaFoldDB" id="A0A166V915"/>
<dbReference type="Proteomes" id="UP000078544">
    <property type="component" value="Unassembled WGS sequence"/>
</dbReference>
<reference evidence="2 3" key="1">
    <citation type="journal article" date="2016" name="Genome Biol. Evol.">
        <title>Divergent and convergent evolution of fungal pathogenicity.</title>
        <authorList>
            <person name="Shang Y."/>
            <person name="Xiao G."/>
            <person name="Zheng P."/>
            <person name="Cen K."/>
            <person name="Zhan S."/>
            <person name="Wang C."/>
        </authorList>
    </citation>
    <scope>NUCLEOTIDE SEQUENCE [LARGE SCALE GENOMIC DNA]</scope>
    <source>
        <strain evidence="2 3">RCEF 2490</strain>
    </source>
</reference>
<evidence type="ECO:0000313" key="2">
    <source>
        <dbReference type="EMBL" id="OAA33406.1"/>
    </source>
</evidence>
<dbReference type="InterPro" id="IPR011990">
    <property type="entry name" value="TPR-like_helical_dom_sf"/>
</dbReference>
<proteinExistence type="predicted"/>
<name>A0A166V915_9HYPO</name>
<organism evidence="2 3">
    <name type="scientific">Moelleriella libera RCEF 2490</name>
    <dbReference type="NCBI Taxonomy" id="1081109"/>
    <lineage>
        <taxon>Eukaryota</taxon>
        <taxon>Fungi</taxon>
        <taxon>Dikarya</taxon>
        <taxon>Ascomycota</taxon>
        <taxon>Pezizomycotina</taxon>
        <taxon>Sordariomycetes</taxon>
        <taxon>Hypocreomycetidae</taxon>
        <taxon>Hypocreales</taxon>
        <taxon>Clavicipitaceae</taxon>
        <taxon>Moelleriella</taxon>
    </lineage>
</organism>
<keyword evidence="3" id="KW-1185">Reference proteome</keyword>
<dbReference type="Gene3D" id="1.25.40.10">
    <property type="entry name" value="Tetratricopeptide repeat domain"/>
    <property type="match status" value="1"/>
</dbReference>